<evidence type="ECO:0000256" key="1">
    <source>
        <dbReference type="SAM" id="SignalP"/>
    </source>
</evidence>
<feature type="chain" id="PRO_5031471708" evidence="1">
    <location>
        <begin position="20"/>
        <end position="399"/>
    </location>
</feature>
<evidence type="ECO:0000313" key="2">
    <source>
        <dbReference type="EMBL" id="CAD8887689.1"/>
    </source>
</evidence>
<dbReference type="EMBL" id="HBFR01020674">
    <property type="protein sequence ID" value="CAD8887689.1"/>
    <property type="molecule type" value="Transcribed_RNA"/>
</dbReference>
<dbReference type="AlphaFoldDB" id="A0A7S1BK21"/>
<reference evidence="2" key="1">
    <citation type="submission" date="2021-01" db="EMBL/GenBank/DDBJ databases">
        <authorList>
            <person name="Corre E."/>
            <person name="Pelletier E."/>
            <person name="Niang G."/>
            <person name="Scheremetjew M."/>
            <person name="Finn R."/>
            <person name="Kale V."/>
            <person name="Holt S."/>
            <person name="Cochrane G."/>
            <person name="Meng A."/>
            <person name="Brown T."/>
            <person name="Cohen L."/>
        </authorList>
    </citation>
    <scope>NUCLEOTIDE SEQUENCE</scope>
    <source>
        <strain evidence="2">308</strain>
    </source>
</reference>
<gene>
    <name evidence="2" type="ORF">CHYS00102_LOCUS14887</name>
</gene>
<protein>
    <submittedName>
        <fullName evidence="2">Uncharacterized protein</fullName>
    </submittedName>
</protein>
<organism evidence="2">
    <name type="scientific">Corethron hystrix</name>
    <dbReference type="NCBI Taxonomy" id="216773"/>
    <lineage>
        <taxon>Eukaryota</taxon>
        <taxon>Sar</taxon>
        <taxon>Stramenopiles</taxon>
        <taxon>Ochrophyta</taxon>
        <taxon>Bacillariophyta</taxon>
        <taxon>Coscinodiscophyceae</taxon>
        <taxon>Corethrophycidae</taxon>
        <taxon>Corethrales</taxon>
        <taxon>Corethraceae</taxon>
        <taxon>Corethron</taxon>
    </lineage>
</organism>
<keyword evidence="1" id="KW-0732">Signal</keyword>
<accession>A0A7S1BK21</accession>
<name>A0A7S1BK21_9STRA</name>
<proteinExistence type="predicted"/>
<sequence>MKFSKIFLTSLAGLASASGREFPVTNGITKNTAENKMKARLMERAKPLKRKLDEAEEDEEVAIDLTGYSIVFEKCQYVKYYNVGDDENGGDDQGDDVLSTNKFVIFKLCNSNSCSLGCNYDYAEYVVDMDTYIQSMIEMKNESIENMCNSCEENCQADDQYGNLSDDCQSCMNECEGYENLEDNGYGDASQFTECMGGNGDDDAAYYTGAYCADDGSKIDIGVFSDENCVYSVSGMNAYEIQGYANGFSDHLLSAAYSTDCVSCLKEVNDDEDQADDYEPETSETCQELYDAAGKCETPTSFAGGYLDYYDSQSANEESVCNFISSLDSGTYDETGEIVIGDGGVKTMKGGSAATGGQKFFLTVLILTTLGLAGHAVTIHQKITGSSSVDLTKQGGAIA</sequence>
<feature type="signal peptide" evidence="1">
    <location>
        <begin position="1"/>
        <end position="19"/>
    </location>
</feature>